<dbReference type="AlphaFoldDB" id="A0A2K4XED0"/>
<reference evidence="2 3" key="2">
    <citation type="submission" date="2017-11" db="EMBL/GenBank/DDBJ databases">
        <authorList>
            <person name="Han C.G."/>
        </authorList>
    </citation>
    <scope>NUCLEOTIDE SEQUENCE [LARGE SCALE GENOMIC DNA]</scope>
    <source>
        <strain evidence="3">ATCC 43555</strain>
        <strain evidence="2">ATCC43555</strain>
    </source>
</reference>
<dbReference type="GeneID" id="93665352"/>
<evidence type="ECO:0000313" key="3">
    <source>
        <dbReference type="Proteomes" id="UP000238288"/>
    </source>
</evidence>
<dbReference type="Proteomes" id="UP000615003">
    <property type="component" value="Unassembled WGS sequence"/>
</dbReference>
<dbReference type="OrthoDB" id="9156882at2"/>
<keyword evidence="4" id="KW-1185">Reference proteome</keyword>
<name>A0A2K4XED0_PSEVC</name>
<evidence type="ECO:0000313" key="2">
    <source>
        <dbReference type="EMBL" id="SOU42644.1"/>
    </source>
</evidence>
<dbReference type="EMBL" id="LT965929">
    <property type="protein sequence ID" value="SOU42644.1"/>
    <property type="molecule type" value="Genomic_DNA"/>
</dbReference>
<protein>
    <submittedName>
        <fullName evidence="2">Uncharacterized protein</fullName>
    </submittedName>
</protein>
<dbReference type="EMBL" id="AQGW01000025">
    <property type="protein sequence ID" value="MBE0384257.1"/>
    <property type="molecule type" value="Genomic_DNA"/>
</dbReference>
<dbReference type="RefSeq" id="WP_104643805.1">
    <property type="nucleotide sequence ID" value="NZ_AQGW01000025.1"/>
</dbReference>
<evidence type="ECO:0000313" key="4">
    <source>
        <dbReference type="Proteomes" id="UP000615003"/>
    </source>
</evidence>
<gene>
    <name evidence="2" type="ORF">PCAR9_B0161</name>
    <name evidence="1" type="ORF">PCARR_b0205</name>
</gene>
<evidence type="ECO:0000313" key="1">
    <source>
        <dbReference type="EMBL" id="MBE0384257.1"/>
    </source>
</evidence>
<reference evidence="1 4" key="1">
    <citation type="submission" date="2015-06" db="EMBL/GenBank/DDBJ databases">
        <title>Genome sequence of Pseudoalteromonas carrageenovora.</title>
        <authorList>
            <person name="Xie B.-B."/>
            <person name="Rong J.-C."/>
            <person name="Qin Q.-L."/>
            <person name="Zhang Y.-Z."/>
        </authorList>
    </citation>
    <scope>NUCLEOTIDE SEQUENCE [LARGE SCALE GENOMIC DNA]</scope>
    <source>
        <strain evidence="1 4">IAM 12662</strain>
    </source>
</reference>
<proteinExistence type="predicted"/>
<accession>A0A2K4XED0</accession>
<dbReference type="Proteomes" id="UP000238288">
    <property type="component" value="Chromosome PCAR9b"/>
</dbReference>
<sequence length="128" mass="14862">MKINFSWRIQFGRIVPICSCENVNSNGKSVLLSLLLDDGGLRYSETIFWIDEGIKRINSVLASECSFLDWNRERWGTEFTLHNARVYSLLDDSYFQNIPTQQLKEALGAWKLFLESTPDLQKNIEIKL</sequence>
<organism evidence="2 3">
    <name type="scientific">Pseudoalteromonas carrageenovora IAM 12662</name>
    <dbReference type="NCBI Taxonomy" id="1314868"/>
    <lineage>
        <taxon>Bacteria</taxon>
        <taxon>Pseudomonadati</taxon>
        <taxon>Pseudomonadota</taxon>
        <taxon>Gammaproteobacteria</taxon>
        <taxon>Alteromonadales</taxon>
        <taxon>Pseudoalteromonadaceae</taxon>
        <taxon>Pseudoalteromonas</taxon>
    </lineage>
</organism>